<evidence type="ECO:0000313" key="2">
    <source>
        <dbReference type="Proteomes" id="UP001652504"/>
    </source>
</evidence>
<evidence type="ECO:0000313" key="1">
    <source>
        <dbReference type="EMBL" id="MCV2884828.1"/>
    </source>
</evidence>
<keyword evidence="2" id="KW-1185">Reference proteome</keyword>
<comment type="caution">
    <text evidence="1">The sequence shown here is derived from an EMBL/GenBank/DDBJ whole genome shotgun (WGS) entry which is preliminary data.</text>
</comment>
<dbReference type="RefSeq" id="WP_263712110.1">
    <property type="nucleotide sequence ID" value="NZ_JAOWKX010000004.1"/>
</dbReference>
<dbReference type="Proteomes" id="UP001652504">
    <property type="component" value="Unassembled WGS sequence"/>
</dbReference>
<reference evidence="1 2" key="1">
    <citation type="submission" date="2022-10" db="EMBL/GenBank/DDBJ databases">
        <title>Aestuariibacter sp. AA17 isolated from Montipora capitata coral fragment.</title>
        <authorList>
            <person name="Emsley S.A."/>
            <person name="Pfannmuller K.M."/>
            <person name="Loughran R.M."/>
            <person name="Shlafstein M."/>
            <person name="Papke E."/>
            <person name="Saw J.H."/>
            <person name="Ushijima B."/>
            <person name="Videau P."/>
        </authorList>
    </citation>
    <scope>NUCLEOTIDE SEQUENCE [LARGE SCALE GENOMIC DNA]</scope>
    <source>
        <strain evidence="1 2">AA17</strain>
    </source>
</reference>
<name>A0ABT3A817_9ALTE</name>
<dbReference type="InterPro" id="IPR022172">
    <property type="entry name" value="DUF3703"/>
</dbReference>
<sequence>MNDKQQQGYDLYYRSAKNALRQGNYSQAMTDLGYCHILSKNAYRKHVKIHWMMLVIGVKSGNVKEVRVQLFRCLMAFATDPFFAGTEPNGNPGDSNYGFFDKLAIPEALQEYFQ</sequence>
<dbReference type="EMBL" id="JAOWKX010000004">
    <property type="protein sequence ID" value="MCV2884828.1"/>
    <property type="molecule type" value="Genomic_DNA"/>
</dbReference>
<organism evidence="1 2">
    <name type="scientific">Fluctibacter corallii</name>
    <dbReference type="NCBI Taxonomy" id="2984329"/>
    <lineage>
        <taxon>Bacteria</taxon>
        <taxon>Pseudomonadati</taxon>
        <taxon>Pseudomonadota</taxon>
        <taxon>Gammaproteobacteria</taxon>
        <taxon>Alteromonadales</taxon>
        <taxon>Alteromonadaceae</taxon>
        <taxon>Fluctibacter</taxon>
    </lineage>
</organism>
<accession>A0ABT3A817</accession>
<proteinExistence type="predicted"/>
<dbReference type="Pfam" id="PF12487">
    <property type="entry name" value="DUF3703"/>
    <property type="match status" value="1"/>
</dbReference>
<gene>
    <name evidence="1" type="ORF">OE749_08980</name>
</gene>
<protein>
    <submittedName>
        <fullName evidence="1">DUF3703 domain-containing protein</fullName>
    </submittedName>
</protein>